<dbReference type="PANTHER" id="PTHR15486">
    <property type="entry name" value="ANCIENT UBIQUITOUS PROTEIN"/>
    <property type="match status" value="1"/>
</dbReference>
<organism evidence="11 12">
    <name type="scientific">Geotrypetes seraphini</name>
    <name type="common">Gaboon caecilian</name>
    <name type="synonym">Caecilia seraphini</name>
    <dbReference type="NCBI Taxonomy" id="260995"/>
    <lineage>
        <taxon>Eukaryota</taxon>
        <taxon>Metazoa</taxon>
        <taxon>Chordata</taxon>
        <taxon>Craniata</taxon>
        <taxon>Vertebrata</taxon>
        <taxon>Euteleostomi</taxon>
        <taxon>Amphibia</taxon>
        <taxon>Gymnophiona</taxon>
        <taxon>Geotrypetes</taxon>
    </lineage>
</organism>
<keyword evidence="4" id="KW-0256">Endoplasmic reticulum</keyword>
<dbReference type="GO" id="GO:0005811">
    <property type="term" value="C:lipid droplet"/>
    <property type="evidence" value="ECO:0007669"/>
    <property type="project" value="UniProtKB-SubCell"/>
</dbReference>
<dbReference type="GO" id="GO:0043130">
    <property type="term" value="F:ubiquitin binding"/>
    <property type="evidence" value="ECO:0007669"/>
    <property type="project" value="InterPro"/>
</dbReference>
<comment type="function">
    <text evidence="9">Plays a role in the translocation of terminally misfolded proteins from the endoplasmic reticulum lumen to the cytoplasm and their degradation by the proteasome. Plays a role in lipid droplet formation. Induces lipid droplet clustering.</text>
</comment>
<evidence type="ECO:0000256" key="1">
    <source>
        <dbReference type="ARBA" id="ARBA00004406"/>
    </source>
</evidence>
<feature type="domain" description="CUE" evidence="10">
    <location>
        <begin position="359"/>
        <end position="401"/>
    </location>
</feature>
<evidence type="ECO:0000256" key="4">
    <source>
        <dbReference type="ARBA" id="ARBA00022824"/>
    </source>
</evidence>
<evidence type="ECO:0000313" key="11">
    <source>
        <dbReference type="Proteomes" id="UP000515159"/>
    </source>
</evidence>
<evidence type="ECO:0000313" key="12">
    <source>
        <dbReference type="RefSeq" id="XP_033811066.1"/>
    </source>
</evidence>
<dbReference type="KEGG" id="gsh:117365154"/>
<gene>
    <name evidence="12" type="primary">AUP1</name>
</gene>
<dbReference type="SUPFAM" id="SSF69593">
    <property type="entry name" value="Glycerol-3-phosphate (1)-acyltransferase"/>
    <property type="match status" value="1"/>
</dbReference>
<dbReference type="GeneID" id="117365154"/>
<evidence type="ECO:0000259" key="10">
    <source>
        <dbReference type="PROSITE" id="PS51140"/>
    </source>
</evidence>
<sequence>MAPDSPACLILPLMYSASGSEDCAYTCTSNFSQTPASPVRREKSTKIRFLHCAGAWFPSDGFLLLLLFLYTPVGLCLLILRIFIGVHVFLVSCALPDNFIRRFIMRVTCSILGLCVKQNDPRLRDSAVKVYVSNHITHFDHNIINLLTSCNTPVSKGASGFVCWARGFMELNAMGNRMELIEHLKQYSSQGYNLPLLLFPEEETTNGRAGLLKFSSWQFSILDVVQPVALQAQRPFLAVCSALLKTSLHLPLQSLADSSWISELLWTFFVPFTVYQVRWMSPVFRQADETNEAMALRVQELLAVELGVVSTRVTAADKAEFVKRQRHVPPLISSTAPNRSLGARPRTSGTGSFSLEELKISRMAQRVKEVLPHVPLSIISKDLTKTNCVDTTITNLLEGKVLFTAEDPSSASASQISTAQSSQGSLGSTSYSLKPIAKTFARSPEDRHLSLQQRKDALYEYATRKYLEKYGLPSKKD</sequence>
<dbReference type="CTD" id="550"/>
<dbReference type="InterPro" id="IPR003892">
    <property type="entry name" value="CUE"/>
</dbReference>
<evidence type="ECO:0000256" key="6">
    <source>
        <dbReference type="ARBA" id="ARBA00035634"/>
    </source>
</evidence>
<dbReference type="RefSeq" id="XP_033811066.1">
    <property type="nucleotide sequence ID" value="XM_033955175.1"/>
</dbReference>
<dbReference type="SMART" id="SM00546">
    <property type="entry name" value="CUE"/>
    <property type="match status" value="1"/>
</dbReference>
<evidence type="ECO:0000256" key="7">
    <source>
        <dbReference type="ARBA" id="ARBA00035685"/>
    </source>
</evidence>
<dbReference type="InParanoid" id="A0A6P8S230"/>
<accession>A0A6P8S230</accession>
<dbReference type="AlphaFoldDB" id="A0A6P8S230"/>
<dbReference type="Proteomes" id="UP000515159">
    <property type="component" value="Chromosome 1"/>
</dbReference>
<protein>
    <recommendedName>
        <fullName evidence="7">Lipid droplet-regulating VLDL assembly factor AUP1</fullName>
    </recommendedName>
    <alternativeName>
        <fullName evidence="8">Ancient ubiquitous protein 1</fullName>
    </alternativeName>
</protein>
<comment type="similarity">
    <text evidence="6">Belongs to the AUP1 family.</text>
</comment>
<reference evidence="12" key="1">
    <citation type="submission" date="2025-08" db="UniProtKB">
        <authorList>
            <consortium name="RefSeq"/>
        </authorList>
    </citation>
    <scope>IDENTIFICATION</scope>
</reference>
<name>A0A6P8S230_GEOSA</name>
<dbReference type="Pfam" id="PF02845">
    <property type="entry name" value="CUE"/>
    <property type="match status" value="1"/>
</dbReference>
<keyword evidence="5" id="KW-0472">Membrane</keyword>
<evidence type="ECO:0000256" key="9">
    <source>
        <dbReference type="ARBA" id="ARBA00054784"/>
    </source>
</evidence>
<keyword evidence="11" id="KW-1185">Reference proteome</keyword>
<evidence type="ECO:0000256" key="3">
    <source>
        <dbReference type="ARBA" id="ARBA00022677"/>
    </source>
</evidence>
<evidence type="ECO:0000256" key="5">
    <source>
        <dbReference type="ARBA" id="ARBA00023136"/>
    </source>
</evidence>
<evidence type="ECO:0000256" key="2">
    <source>
        <dbReference type="ARBA" id="ARBA00004502"/>
    </source>
</evidence>
<dbReference type="GO" id="GO:0005789">
    <property type="term" value="C:endoplasmic reticulum membrane"/>
    <property type="evidence" value="ECO:0007669"/>
    <property type="project" value="UniProtKB-SubCell"/>
</dbReference>
<dbReference type="FunFam" id="1.10.8.10:FF:000049">
    <property type="entry name" value="ancient ubiquitous protein 1 isoform X2"/>
    <property type="match status" value="1"/>
</dbReference>
<dbReference type="PROSITE" id="PS51140">
    <property type="entry name" value="CUE"/>
    <property type="match status" value="1"/>
</dbReference>
<dbReference type="GO" id="GO:0036503">
    <property type="term" value="P:ERAD pathway"/>
    <property type="evidence" value="ECO:0007669"/>
    <property type="project" value="InterPro"/>
</dbReference>
<proteinExistence type="inferred from homology"/>
<dbReference type="Gene3D" id="1.10.8.10">
    <property type="entry name" value="DNA helicase RuvA subunit, C-terminal domain"/>
    <property type="match status" value="1"/>
</dbReference>
<dbReference type="OrthoDB" id="1854593at2759"/>
<comment type="subcellular location">
    <subcellularLocation>
        <location evidence="1">Endoplasmic reticulum membrane</location>
        <topology evidence="1">Peripheral membrane protein</topology>
    </subcellularLocation>
    <subcellularLocation>
        <location evidence="2">Lipid droplet</location>
    </subcellularLocation>
</comment>
<dbReference type="PANTHER" id="PTHR15486:SF96">
    <property type="entry name" value="LIPID DROPLET-REGULATING VLDL ASSEMBLY FACTOR AUP1"/>
    <property type="match status" value="1"/>
</dbReference>
<keyword evidence="3" id="KW-0551">Lipid droplet</keyword>
<dbReference type="FunCoup" id="A0A6P8S230">
    <property type="interactions" value="1723"/>
</dbReference>
<dbReference type="InterPro" id="IPR048056">
    <property type="entry name" value="AUP1_CUE"/>
</dbReference>
<dbReference type="CDD" id="cd14420">
    <property type="entry name" value="CUE_AUP1"/>
    <property type="match status" value="1"/>
</dbReference>
<evidence type="ECO:0000256" key="8">
    <source>
        <dbReference type="ARBA" id="ARBA00035713"/>
    </source>
</evidence>